<evidence type="ECO:0000313" key="5">
    <source>
        <dbReference type="Proteomes" id="UP001183881"/>
    </source>
</evidence>
<feature type="domain" description="Histidine kinase/HSP90-like ATPase" evidence="3">
    <location>
        <begin position="21"/>
        <end position="131"/>
    </location>
</feature>
<dbReference type="InterPro" id="IPR003594">
    <property type="entry name" value="HATPase_dom"/>
</dbReference>
<evidence type="ECO:0000256" key="2">
    <source>
        <dbReference type="SAM" id="MobiDB-lite"/>
    </source>
</evidence>
<dbReference type="Proteomes" id="UP001183881">
    <property type="component" value="Unassembled WGS sequence"/>
</dbReference>
<dbReference type="SUPFAM" id="SSF55874">
    <property type="entry name" value="ATPase domain of HSP90 chaperone/DNA topoisomerase II/histidine kinase"/>
    <property type="match status" value="1"/>
</dbReference>
<dbReference type="PANTHER" id="PTHR35526">
    <property type="entry name" value="ANTI-SIGMA-F FACTOR RSBW-RELATED"/>
    <property type="match status" value="1"/>
</dbReference>
<protein>
    <submittedName>
        <fullName evidence="4">ATP-binding protein</fullName>
    </submittedName>
</protein>
<keyword evidence="4" id="KW-0547">Nucleotide-binding</keyword>
<keyword evidence="4" id="KW-0067">ATP-binding</keyword>
<dbReference type="InterPro" id="IPR050267">
    <property type="entry name" value="Anti-sigma-factor_SerPK"/>
</dbReference>
<dbReference type="InterPro" id="IPR036890">
    <property type="entry name" value="HATPase_C_sf"/>
</dbReference>
<proteinExistence type="predicted"/>
<keyword evidence="1" id="KW-0808">Transferase</keyword>
<reference evidence="5" key="1">
    <citation type="submission" date="2023-07" db="EMBL/GenBank/DDBJ databases">
        <title>30 novel species of actinomycetes from the DSMZ collection.</title>
        <authorList>
            <person name="Nouioui I."/>
        </authorList>
    </citation>
    <scope>NUCLEOTIDE SEQUENCE [LARGE SCALE GENOMIC DNA]</scope>
    <source>
        <strain evidence="5">DSM 41636</strain>
    </source>
</reference>
<dbReference type="Pfam" id="PF13581">
    <property type="entry name" value="HATPase_c_2"/>
    <property type="match status" value="1"/>
</dbReference>
<keyword evidence="1" id="KW-0418">Kinase</keyword>
<keyword evidence="5" id="KW-1185">Reference proteome</keyword>
<accession>A0ABU2PRN2</accession>
<comment type="caution">
    <text evidence="4">The sequence shown here is derived from an EMBL/GenBank/DDBJ whole genome shotgun (WGS) entry which is preliminary data.</text>
</comment>
<feature type="region of interest" description="Disordered" evidence="2">
    <location>
        <begin position="84"/>
        <end position="104"/>
    </location>
</feature>
<dbReference type="Gene3D" id="3.30.565.10">
    <property type="entry name" value="Histidine kinase-like ATPase, C-terminal domain"/>
    <property type="match status" value="1"/>
</dbReference>
<sequence length="134" mass="14321">MTLLLAQRPAAPLASVTTTLSTRPESVPGGRAFLSTALTAWDCDAQADDARLLVSELLANAVQHAQGPVTLHLCRTAAELTVEVGDGSPHLPEPRRAGEDEESGRGLNLVRVLADSWGVRPTDEGKTIWFTLRL</sequence>
<evidence type="ECO:0000313" key="4">
    <source>
        <dbReference type="EMBL" id="MDT0394832.1"/>
    </source>
</evidence>
<evidence type="ECO:0000256" key="1">
    <source>
        <dbReference type="ARBA" id="ARBA00022527"/>
    </source>
</evidence>
<dbReference type="CDD" id="cd16936">
    <property type="entry name" value="HATPase_RsbW-like"/>
    <property type="match status" value="1"/>
</dbReference>
<gene>
    <name evidence="4" type="ORF">RM705_08980</name>
</gene>
<dbReference type="PANTHER" id="PTHR35526:SF3">
    <property type="entry name" value="ANTI-SIGMA-F FACTOR RSBW"/>
    <property type="match status" value="1"/>
</dbReference>
<dbReference type="RefSeq" id="WP_311642714.1">
    <property type="nucleotide sequence ID" value="NZ_JAVRFA010000007.1"/>
</dbReference>
<dbReference type="GO" id="GO:0005524">
    <property type="term" value="F:ATP binding"/>
    <property type="evidence" value="ECO:0007669"/>
    <property type="project" value="UniProtKB-KW"/>
</dbReference>
<keyword evidence="1" id="KW-0723">Serine/threonine-protein kinase</keyword>
<name>A0ABU2PRN2_9ACTN</name>
<dbReference type="EMBL" id="JAVRFA010000007">
    <property type="protein sequence ID" value="MDT0394832.1"/>
    <property type="molecule type" value="Genomic_DNA"/>
</dbReference>
<organism evidence="4 5">
    <name type="scientific">Streptomyces edwardsiae</name>
    <dbReference type="NCBI Taxonomy" id="3075527"/>
    <lineage>
        <taxon>Bacteria</taxon>
        <taxon>Bacillati</taxon>
        <taxon>Actinomycetota</taxon>
        <taxon>Actinomycetes</taxon>
        <taxon>Kitasatosporales</taxon>
        <taxon>Streptomycetaceae</taxon>
        <taxon>Streptomyces</taxon>
    </lineage>
</organism>
<evidence type="ECO:0000259" key="3">
    <source>
        <dbReference type="Pfam" id="PF13581"/>
    </source>
</evidence>